<protein>
    <submittedName>
        <fullName evidence="1">Uncharacterized protein</fullName>
    </submittedName>
</protein>
<organism evidence="1 2">
    <name type="scientific">Parasponia andersonii</name>
    <name type="common">Sponia andersonii</name>
    <dbReference type="NCBI Taxonomy" id="3476"/>
    <lineage>
        <taxon>Eukaryota</taxon>
        <taxon>Viridiplantae</taxon>
        <taxon>Streptophyta</taxon>
        <taxon>Embryophyta</taxon>
        <taxon>Tracheophyta</taxon>
        <taxon>Spermatophyta</taxon>
        <taxon>Magnoliopsida</taxon>
        <taxon>eudicotyledons</taxon>
        <taxon>Gunneridae</taxon>
        <taxon>Pentapetalae</taxon>
        <taxon>rosids</taxon>
        <taxon>fabids</taxon>
        <taxon>Rosales</taxon>
        <taxon>Cannabaceae</taxon>
        <taxon>Parasponia</taxon>
    </lineage>
</organism>
<gene>
    <name evidence="1" type="ORF">PanWU01x14_303890</name>
</gene>
<name>A0A2P5ASV5_PARAD</name>
<dbReference type="Proteomes" id="UP000237105">
    <property type="component" value="Unassembled WGS sequence"/>
</dbReference>
<accession>A0A2P5ASV5</accession>
<sequence>MLSLELIVTTFRCLPAPISSIFFLCLKHSISPTFITLSSIRVPVQTFSSLIRSIRDDINNRLKK</sequence>
<dbReference type="EMBL" id="JXTB01000461">
    <property type="protein sequence ID" value="PON39609.1"/>
    <property type="molecule type" value="Genomic_DNA"/>
</dbReference>
<keyword evidence="2" id="KW-1185">Reference proteome</keyword>
<proteinExistence type="predicted"/>
<evidence type="ECO:0000313" key="1">
    <source>
        <dbReference type="EMBL" id="PON39609.1"/>
    </source>
</evidence>
<evidence type="ECO:0000313" key="2">
    <source>
        <dbReference type="Proteomes" id="UP000237105"/>
    </source>
</evidence>
<dbReference type="AlphaFoldDB" id="A0A2P5ASV5"/>
<reference evidence="2" key="1">
    <citation type="submission" date="2016-06" db="EMBL/GenBank/DDBJ databases">
        <title>Parallel loss of symbiosis genes in relatives of nitrogen-fixing non-legume Parasponia.</title>
        <authorList>
            <person name="Van Velzen R."/>
            <person name="Holmer R."/>
            <person name="Bu F."/>
            <person name="Rutten L."/>
            <person name="Van Zeijl A."/>
            <person name="Liu W."/>
            <person name="Santuari L."/>
            <person name="Cao Q."/>
            <person name="Sharma T."/>
            <person name="Shen D."/>
            <person name="Roswanjaya Y."/>
            <person name="Wardhani T."/>
            <person name="Kalhor M.S."/>
            <person name="Jansen J."/>
            <person name="Van den Hoogen J."/>
            <person name="Gungor B."/>
            <person name="Hartog M."/>
            <person name="Hontelez J."/>
            <person name="Verver J."/>
            <person name="Yang W.-C."/>
            <person name="Schijlen E."/>
            <person name="Repin R."/>
            <person name="Schilthuizen M."/>
            <person name="Schranz E."/>
            <person name="Heidstra R."/>
            <person name="Miyata K."/>
            <person name="Fedorova E."/>
            <person name="Kohlen W."/>
            <person name="Bisseling T."/>
            <person name="Smit S."/>
            <person name="Geurts R."/>
        </authorList>
    </citation>
    <scope>NUCLEOTIDE SEQUENCE [LARGE SCALE GENOMIC DNA]</scope>
    <source>
        <strain evidence="2">cv. WU1-14</strain>
    </source>
</reference>
<comment type="caution">
    <text evidence="1">The sequence shown here is derived from an EMBL/GenBank/DDBJ whole genome shotgun (WGS) entry which is preliminary data.</text>
</comment>